<accession>A0ABR3B5L3</accession>
<protein>
    <recommendedName>
        <fullName evidence="2">Methyltransferase type 11 domain-containing protein</fullName>
    </recommendedName>
</protein>
<feature type="non-terminal residue" evidence="3">
    <location>
        <position position="1"/>
    </location>
</feature>
<sequence length="320" mass="34802">SCGPGLWMGHPIIDMAMDYKQSDFTTIDICNLIKARVSALNSSLKSKRIFDNLEFCPIDVLAQTLPFEDNTFDYVQQSLVTLVYTEEDWDRILKELVRVTKPGGYIQLTEVDYYTQGAAQKHDIWQLNSIDIVLDTLSVNTRAAMLLSEMLTEAGLSEVETKFVSIPNGSWGLDIGLLWEENWLAFTCSVAPYLLEVTNTTWEDLEELQNLPADERLNLKAFNNAYCCWGRKPFDNKSDTSSTTTTSTADPSTSDTATASAAAAGVASATAASSTSADTSTDTNITDTTTTDTTTTATIAATDITASTDTATSTDTNAST</sequence>
<dbReference type="InterPro" id="IPR029063">
    <property type="entry name" value="SAM-dependent_MTases_sf"/>
</dbReference>
<dbReference type="Gene3D" id="3.40.50.150">
    <property type="entry name" value="Vaccinia Virus protein VP39"/>
    <property type="match status" value="1"/>
</dbReference>
<evidence type="ECO:0000259" key="2">
    <source>
        <dbReference type="Pfam" id="PF08241"/>
    </source>
</evidence>
<dbReference type="InterPro" id="IPR013216">
    <property type="entry name" value="Methyltransf_11"/>
</dbReference>
<dbReference type="SUPFAM" id="SSF53335">
    <property type="entry name" value="S-adenosyl-L-methionine-dependent methyltransferases"/>
    <property type="match status" value="1"/>
</dbReference>
<evidence type="ECO:0000313" key="4">
    <source>
        <dbReference type="Proteomes" id="UP001448207"/>
    </source>
</evidence>
<gene>
    <name evidence="3" type="ORF">J3Q64DRAFT_1637487</name>
</gene>
<dbReference type="EMBL" id="JBCLYO010000005">
    <property type="protein sequence ID" value="KAL0088961.1"/>
    <property type="molecule type" value="Genomic_DNA"/>
</dbReference>
<evidence type="ECO:0000313" key="3">
    <source>
        <dbReference type="EMBL" id="KAL0088961.1"/>
    </source>
</evidence>
<dbReference type="CDD" id="cd02440">
    <property type="entry name" value="AdoMet_MTases"/>
    <property type="match status" value="1"/>
</dbReference>
<feature type="domain" description="Methyltransferase type 11" evidence="2">
    <location>
        <begin position="22"/>
        <end position="106"/>
    </location>
</feature>
<reference evidence="3 4" key="1">
    <citation type="submission" date="2024-04" db="EMBL/GenBank/DDBJ databases">
        <title>Symmetric and asymmetric DNA N6-adenine methylation regulates different biological responses in Mucorales.</title>
        <authorList>
            <consortium name="Lawrence Berkeley National Laboratory"/>
            <person name="Lax C."/>
            <person name="Mondo S.J."/>
            <person name="Osorio-Concepcion M."/>
            <person name="Muszewska A."/>
            <person name="Corrochano-Luque M."/>
            <person name="Gutierrez G."/>
            <person name="Riley R."/>
            <person name="Lipzen A."/>
            <person name="Guo J."/>
            <person name="Hundley H."/>
            <person name="Amirebrahimi M."/>
            <person name="Ng V."/>
            <person name="Lorenzo-Gutierrez D."/>
            <person name="Binder U."/>
            <person name="Yang J."/>
            <person name="Song Y."/>
            <person name="Canovas D."/>
            <person name="Navarro E."/>
            <person name="Freitag M."/>
            <person name="Gabaldon T."/>
            <person name="Grigoriev I.V."/>
            <person name="Corrochano L.M."/>
            <person name="Nicolas F.E."/>
            <person name="Garre V."/>
        </authorList>
    </citation>
    <scope>NUCLEOTIDE SEQUENCE [LARGE SCALE GENOMIC DNA]</scope>
    <source>
        <strain evidence="3 4">L51</strain>
    </source>
</reference>
<dbReference type="Pfam" id="PF08241">
    <property type="entry name" value="Methyltransf_11"/>
    <property type="match status" value="1"/>
</dbReference>
<evidence type="ECO:0000256" key="1">
    <source>
        <dbReference type="SAM" id="MobiDB-lite"/>
    </source>
</evidence>
<dbReference type="Proteomes" id="UP001448207">
    <property type="component" value="Unassembled WGS sequence"/>
</dbReference>
<organism evidence="3 4">
    <name type="scientific">Phycomyces blakesleeanus</name>
    <dbReference type="NCBI Taxonomy" id="4837"/>
    <lineage>
        <taxon>Eukaryota</taxon>
        <taxon>Fungi</taxon>
        <taxon>Fungi incertae sedis</taxon>
        <taxon>Mucoromycota</taxon>
        <taxon>Mucoromycotina</taxon>
        <taxon>Mucoromycetes</taxon>
        <taxon>Mucorales</taxon>
        <taxon>Phycomycetaceae</taxon>
        <taxon>Phycomyces</taxon>
    </lineage>
</organism>
<keyword evidence="4" id="KW-1185">Reference proteome</keyword>
<feature type="region of interest" description="Disordered" evidence="1">
    <location>
        <begin position="270"/>
        <end position="320"/>
    </location>
</feature>
<comment type="caution">
    <text evidence="3">The sequence shown here is derived from an EMBL/GenBank/DDBJ whole genome shotgun (WGS) entry which is preliminary data.</text>
</comment>
<proteinExistence type="predicted"/>
<name>A0ABR3B5L3_PHYBL</name>